<evidence type="ECO:0000313" key="4">
    <source>
        <dbReference type="Proteomes" id="UP000291917"/>
    </source>
</evidence>
<dbReference type="AlphaFoldDB" id="A0A4Q5GLJ5"/>
<evidence type="ECO:0000313" key="5">
    <source>
        <dbReference type="Proteomes" id="UP000335496"/>
    </source>
</evidence>
<sequence>MAYKPFCNGLSILDIVILIVFVLLFCWGWIKYFSESKKRIVQQTSDKNIVIEGHSDMLYSPQITIVFQKDISDDEELTKEIADMYISNRVYYYSGKEPIENKKILSEKDGAYVRFNDVVFSAFASINI</sequence>
<proteinExistence type="predicted"/>
<protein>
    <recommendedName>
        <fullName evidence="6">Transmembrane protein</fullName>
    </recommendedName>
</protein>
<dbReference type="Proteomes" id="UP000291917">
    <property type="component" value="Unassembled WGS sequence"/>
</dbReference>
<dbReference type="Proteomes" id="UP000335496">
    <property type="component" value="Unassembled WGS sequence"/>
</dbReference>
<reference evidence="3 4" key="2">
    <citation type="journal article" date="2019" name="Science, e1252229">
        <title>Invertible promoters mediate bacterial phase variation, antibiotic resistance, and host adaptation in the gut.</title>
        <authorList>
            <person name="Jiang X."/>
            <person name="Hall A.B."/>
            <person name="Arthur T.D."/>
            <person name="Plichta D.R."/>
            <person name="Covington C.T."/>
            <person name="Poyet M."/>
            <person name="Crothers J."/>
            <person name="Moses P.L."/>
            <person name="Tolonen A.C."/>
            <person name="Vlamakis H."/>
            <person name="Alm E.J."/>
            <person name="Xavier R.J."/>
        </authorList>
    </citation>
    <scope>NUCLEOTIDE SEQUENCE [LARGE SCALE GENOMIC DNA]</scope>
    <source>
        <strain evidence="4">bj_0095</strain>
        <strain evidence="3">Bj_0095</strain>
    </source>
</reference>
<gene>
    <name evidence="3" type="ORF">EAJ03_17475</name>
    <name evidence="2" type="ORF">F2Z23_17885</name>
</gene>
<keyword evidence="1" id="KW-0472">Membrane</keyword>
<evidence type="ECO:0000313" key="2">
    <source>
        <dbReference type="EMBL" id="KAA5269347.1"/>
    </source>
</evidence>
<name>A0A4Q5GLJ5_9BACE</name>
<accession>A0A4Q5GLJ5</accession>
<feature type="transmembrane region" description="Helical" evidence="1">
    <location>
        <begin position="12"/>
        <end position="30"/>
    </location>
</feature>
<evidence type="ECO:0000313" key="3">
    <source>
        <dbReference type="EMBL" id="RYT69267.1"/>
    </source>
</evidence>
<keyword evidence="1" id="KW-0812">Transmembrane</keyword>
<dbReference type="EMBL" id="RCXL01000037">
    <property type="protein sequence ID" value="RYT69267.1"/>
    <property type="molecule type" value="Genomic_DNA"/>
</dbReference>
<keyword evidence="5" id="KW-1185">Reference proteome</keyword>
<comment type="caution">
    <text evidence="3">The sequence shown here is derived from an EMBL/GenBank/DDBJ whole genome shotgun (WGS) entry which is preliminary data.</text>
</comment>
<dbReference type="RefSeq" id="WP_130089186.1">
    <property type="nucleotide sequence ID" value="NZ_RCXL01000037.1"/>
</dbReference>
<evidence type="ECO:0000256" key="1">
    <source>
        <dbReference type="SAM" id="Phobius"/>
    </source>
</evidence>
<reference evidence="2 5" key="1">
    <citation type="journal article" date="2019" name="Nat. Med.">
        <title>A library of human gut bacterial isolates paired with longitudinal multiomics data enables mechanistic microbiome research.</title>
        <authorList>
            <person name="Poyet M."/>
            <person name="Groussin M."/>
            <person name="Gibbons S.M."/>
            <person name="Avila-Pacheco J."/>
            <person name="Jiang X."/>
            <person name="Kearney S.M."/>
            <person name="Perrotta A.R."/>
            <person name="Berdy B."/>
            <person name="Zhao S."/>
            <person name="Lieberman T.D."/>
            <person name="Swanson P.K."/>
            <person name="Smith M."/>
            <person name="Roesemann S."/>
            <person name="Alexander J.E."/>
            <person name="Rich S.A."/>
            <person name="Livny J."/>
            <person name="Vlamakis H."/>
            <person name="Clish C."/>
            <person name="Bullock K."/>
            <person name="Deik A."/>
            <person name="Scott J."/>
            <person name="Pierce K.A."/>
            <person name="Xavier R.J."/>
            <person name="Alm E.J."/>
        </authorList>
    </citation>
    <scope>NUCLEOTIDE SEQUENCE [LARGE SCALE GENOMIC DNA]</scope>
    <source>
        <strain evidence="2 5">BIOML-A1</strain>
    </source>
</reference>
<evidence type="ECO:0008006" key="6">
    <source>
        <dbReference type="Google" id="ProtNLM"/>
    </source>
</evidence>
<keyword evidence="1" id="KW-1133">Transmembrane helix</keyword>
<organism evidence="3 4">
    <name type="scientific">Bacteroides eggerthii</name>
    <dbReference type="NCBI Taxonomy" id="28111"/>
    <lineage>
        <taxon>Bacteria</taxon>
        <taxon>Pseudomonadati</taxon>
        <taxon>Bacteroidota</taxon>
        <taxon>Bacteroidia</taxon>
        <taxon>Bacteroidales</taxon>
        <taxon>Bacteroidaceae</taxon>
        <taxon>Bacteroides</taxon>
    </lineage>
</organism>
<dbReference type="EMBL" id="VVZX01000035">
    <property type="protein sequence ID" value="KAA5269347.1"/>
    <property type="molecule type" value="Genomic_DNA"/>
</dbReference>